<keyword evidence="1" id="KW-1133">Transmembrane helix</keyword>
<evidence type="ECO:0000256" key="1">
    <source>
        <dbReference type="SAM" id="Phobius"/>
    </source>
</evidence>
<reference evidence="2 3" key="1">
    <citation type="submission" date="2007-08" db="EMBL/GenBank/DDBJ databases">
        <authorList>
            <consortium name="The Vibrio harveyi Genome Sequencing Project"/>
            <person name="Bassler B."/>
            <person name="Clifton S.W."/>
            <person name="Fulton L."/>
            <person name="Delehaunty K."/>
            <person name="Fronick C."/>
            <person name="Harrison M."/>
            <person name="Markivic C."/>
            <person name="Fulton R."/>
            <person name="Tin-Wollam A.-M."/>
            <person name="Shah N."/>
            <person name="Pepin K."/>
            <person name="Nash W."/>
            <person name="Thiruvilangam P."/>
            <person name="Bhonagiri V."/>
            <person name="Waters C."/>
            <person name="Tu K.C."/>
            <person name="Irgon J."/>
            <person name="Wilson R.K."/>
        </authorList>
    </citation>
    <scope>NUCLEOTIDE SEQUENCE [LARGE SCALE GENOMIC DNA]</scope>
    <source>
        <strain evidence="3">ATCC BAA-1116 / BB120</strain>
    </source>
</reference>
<dbReference type="EMBL" id="CP000790">
    <property type="protein sequence ID" value="ABU74510.1"/>
    <property type="molecule type" value="Genomic_DNA"/>
</dbReference>
<feature type="transmembrane region" description="Helical" evidence="1">
    <location>
        <begin position="20"/>
        <end position="39"/>
    </location>
</feature>
<dbReference type="Proteomes" id="UP000008152">
    <property type="component" value="Chromosome II"/>
</dbReference>
<organism evidence="2 3">
    <name type="scientific">Vibrio campbellii (strain ATCC BAA-1116)</name>
    <dbReference type="NCBI Taxonomy" id="2902295"/>
    <lineage>
        <taxon>Bacteria</taxon>
        <taxon>Pseudomonadati</taxon>
        <taxon>Pseudomonadota</taxon>
        <taxon>Gammaproteobacteria</taxon>
        <taxon>Vibrionales</taxon>
        <taxon>Vibrionaceae</taxon>
        <taxon>Vibrio</taxon>
    </lineage>
</organism>
<evidence type="ECO:0000313" key="3">
    <source>
        <dbReference type="Proteomes" id="UP000008152"/>
    </source>
</evidence>
<proteinExistence type="predicted"/>
<dbReference type="AlphaFoldDB" id="A7N4F5"/>
<dbReference type="KEGG" id="vha:VIBHAR_06619"/>
<sequence length="75" mass="8506">MHALIVLAKHKQKAPFMMPFSLYLDWLYISSIISFTSWLTNACLCNVFSIALDIEGLLDSAWEISCRTYAKSEAS</sequence>
<name>A7N4F5_VIBC1</name>
<dbReference type="PATRIC" id="fig|338187.36.peg.5464"/>
<keyword evidence="1" id="KW-0812">Transmembrane</keyword>
<keyword evidence="1" id="KW-0472">Membrane</keyword>
<protein>
    <submittedName>
        <fullName evidence="2">Uncharacterized protein</fullName>
    </submittedName>
</protein>
<evidence type="ECO:0000313" key="2">
    <source>
        <dbReference type="EMBL" id="ABU74510.1"/>
    </source>
</evidence>
<accession>A7N4F5</accession>
<gene>
    <name evidence="2" type="ordered locus">VIBHAR_06619</name>
</gene>